<reference evidence="2 3" key="1">
    <citation type="submission" date="2018-01" db="EMBL/GenBank/DDBJ databases">
        <title>Co-occurrence of chitin degradation, pigmentation and bioactivity in marine Pseudoalteromonas.</title>
        <authorList>
            <person name="Paulsen S."/>
            <person name="Gram L."/>
            <person name="Machado H."/>
        </authorList>
    </citation>
    <scope>NUCLEOTIDE SEQUENCE [LARGE SCALE GENOMIC DNA]</scope>
    <source>
        <strain evidence="2 3">S3898</strain>
    </source>
</reference>
<sequence>MANVNKQKGVVLITAMIMIVAVTAVAVSLMSSSSIDLKITNAAQERAEAETELIGEIHKLIVEEGTSANNRFTLKRQQMPDEGMDMSSSSTPSHMTNTLKNLNNGEMELHCPRQFAYTDGLTCNLTEMESTITYGSKNKHTITVVIGIGQEIISHNEGS</sequence>
<proteinExistence type="predicted"/>
<gene>
    <name evidence="2" type="ORF">C1E23_16270</name>
</gene>
<keyword evidence="1" id="KW-1133">Transmembrane helix</keyword>
<organism evidence="2 3">
    <name type="scientific">Pseudoalteromonas phenolica</name>
    <dbReference type="NCBI Taxonomy" id="161398"/>
    <lineage>
        <taxon>Bacteria</taxon>
        <taxon>Pseudomonadati</taxon>
        <taxon>Pseudomonadota</taxon>
        <taxon>Gammaproteobacteria</taxon>
        <taxon>Alteromonadales</taxon>
        <taxon>Pseudoalteromonadaceae</taxon>
        <taxon>Pseudoalteromonas</taxon>
    </lineage>
</organism>
<feature type="transmembrane region" description="Helical" evidence="1">
    <location>
        <begin position="9"/>
        <end position="30"/>
    </location>
</feature>
<dbReference type="Proteomes" id="UP000291338">
    <property type="component" value="Unassembled WGS sequence"/>
</dbReference>
<comment type="caution">
    <text evidence="2">The sequence shown here is derived from an EMBL/GenBank/DDBJ whole genome shotgun (WGS) entry which is preliminary data.</text>
</comment>
<dbReference type="EMBL" id="PPSX01000067">
    <property type="protein sequence ID" value="RZQ52032.1"/>
    <property type="molecule type" value="Genomic_DNA"/>
</dbReference>
<evidence type="ECO:0000313" key="3">
    <source>
        <dbReference type="Proteomes" id="UP000291338"/>
    </source>
</evidence>
<evidence type="ECO:0000256" key="1">
    <source>
        <dbReference type="SAM" id="Phobius"/>
    </source>
</evidence>
<dbReference type="AlphaFoldDB" id="A0A4Q7IK99"/>
<dbReference type="RefSeq" id="WP_130256577.1">
    <property type="nucleotide sequence ID" value="NZ_PPSX01000067.1"/>
</dbReference>
<evidence type="ECO:0000313" key="2">
    <source>
        <dbReference type="EMBL" id="RZQ52032.1"/>
    </source>
</evidence>
<keyword evidence="1" id="KW-0812">Transmembrane</keyword>
<accession>A0A4Q7IK99</accession>
<name>A0A4Q7IK99_9GAMM</name>
<protein>
    <submittedName>
        <fullName evidence="2">Pilus assembly protein PilX</fullName>
    </submittedName>
</protein>
<keyword evidence="1" id="KW-0472">Membrane</keyword>